<feature type="transmembrane region" description="Helical" evidence="10">
    <location>
        <begin position="425"/>
        <end position="444"/>
    </location>
</feature>
<dbReference type="CDD" id="cd03232">
    <property type="entry name" value="ABCG_PDR_domain2"/>
    <property type="match status" value="1"/>
</dbReference>
<dbReference type="SMART" id="SM00382">
    <property type="entry name" value="AAA"/>
    <property type="match status" value="2"/>
</dbReference>
<keyword evidence="3" id="KW-0813">Transport</keyword>
<dbReference type="InterPro" id="IPR017871">
    <property type="entry name" value="ABC_transporter-like_CS"/>
</dbReference>
<dbReference type="PROSITE" id="PS00211">
    <property type="entry name" value="ABC_TRANSPORTER_1"/>
    <property type="match status" value="1"/>
</dbReference>
<evidence type="ECO:0000256" key="9">
    <source>
        <dbReference type="SAM" id="MobiDB-lite"/>
    </source>
</evidence>
<evidence type="ECO:0000256" key="7">
    <source>
        <dbReference type="ARBA" id="ARBA00022989"/>
    </source>
</evidence>
<feature type="region of interest" description="Disordered" evidence="9">
    <location>
        <begin position="687"/>
        <end position="724"/>
    </location>
</feature>
<dbReference type="InterPro" id="IPR003593">
    <property type="entry name" value="AAA+_ATPase"/>
</dbReference>
<feature type="domain" description="ABC transporter" evidence="11">
    <location>
        <begin position="57"/>
        <end position="302"/>
    </location>
</feature>
<evidence type="ECO:0000256" key="2">
    <source>
        <dbReference type="ARBA" id="ARBA00006012"/>
    </source>
</evidence>
<dbReference type="GO" id="GO:0016887">
    <property type="term" value="F:ATP hydrolysis activity"/>
    <property type="evidence" value="ECO:0007669"/>
    <property type="project" value="InterPro"/>
</dbReference>
<comment type="similarity">
    <text evidence="2">Belongs to the ABC transporter superfamily. ABCG family. PDR (TC 3.A.1.205) subfamily.</text>
</comment>
<dbReference type="InterPro" id="IPR027417">
    <property type="entry name" value="P-loop_NTPase"/>
</dbReference>
<dbReference type="Proteomes" id="UP000652219">
    <property type="component" value="Unassembled WGS sequence"/>
</dbReference>
<dbReference type="FunFam" id="3.40.50.300:FF:000054">
    <property type="entry name" value="ABC multidrug transporter atrF"/>
    <property type="match status" value="1"/>
</dbReference>
<dbReference type="GO" id="GO:0140359">
    <property type="term" value="F:ABC-type transporter activity"/>
    <property type="evidence" value="ECO:0007669"/>
    <property type="project" value="InterPro"/>
</dbReference>
<evidence type="ECO:0000259" key="11">
    <source>
        <dbReference type="PROSITE" id="PS50893"/>
    </source>
</evidence>
<feature type="transmembrane region" description="Helical" evidence="10">
    <location>
        <begin position="1336"/>
        <end position="1357"/>
    </location>
</feature>
<organism evidence="12 13">
    <name type="scientific">Colletotrichum sojae</name>
    <dbReference type="NCBI Taxonomy" id="2175907"/>
    <lineage>
        <taxon>Eukaryota</taxon>
        <taxon>Fungi</taxon>
        <taxon>Dikarya</taxon>
        <taxon>Ascomycota</taxon>
        <taxon>Pezizomycotina</taxon>
        <taxon>Sordariomycetes</taxon>
        <taxon>Hypocreomycetidae</taxon>
        <taxon>Glomerellales</taxon>
        <taxon>Glomerellaceae</taxon>
        <taxon>Colletotrichum</taxon>
        <taxon>Colletotrichum orchidearum species complex</taxon>
    </lineage>
</organism>
<feature type="transmembrane region" description="Helical" evidence="10">
    <location>
        <begin position="1213"/>
        <end position="1231"/>
    </location>
</feature>
<dbReference type="GO" id="GO:0005524">
    <property type="term" value="F:ATP binding"/>
    <property type="evidence" value="ECO:0007669"/>
    <property type="project" value="UniProtKB-KW"/>
</dbReference>
<comment type="caution">
    <text evidence="12">The sequence shown here is derived from an EMBL/GenBank/DDBJ whole genome shotgun (WGS) entry which is preliminary data.</text>
</comment>
<feature type="domain" description="ABC transporter" evidence="11">
    <location>
        <begin position="729"/>
        <end position="970"/>
    </location>
</feature>
<dbReference type="GO" id="GO:0016020">
    <property type="term" value="C:membrane"/>
    <property type="evidence" value="ECO:0007669"/>
    <property type="project" value="UniProtKB-SubCell"/>
</dbReference>
<accession>A0A8H6IMQ8</accession>
<evidence type="ECO:0000256" key="4">
    <source>
        <dbReference type="ARBA" id="ARBA00022692"/>
    </source>
</evidence>
<dbReference type="Gene3D" id="3.40.50.300">
    <property type="entry name" value="P-loop containing nucleotide triphosphate hydrolases"/>
    <property type="match status" value="2"/>
</dbReference>
<feature type="transmembrane region" description="Helical" evidence="10">
    <location>
        <begin position="506"/>
        <end position="530"/>
    </location>
</feature>
<feature type="compositionally biased region" description="Polar residues" evidence="9">
    <location>
        <begin position="714"/>
        <end position="724"/>
    </location>
</feature>
<keyword evidence="5" id="KW-0547">Nucleotide-binding</keyword>
<keyword evidence="4 10" id="KW-0812">Transmembrane</keyword>
<evidence type="ECO:0000256" key="5">
    <source>
        <dbReference type="ARBA" id="ARBA00022741"/>
    </source>
</evidence>
<name>A0A8H6IMQ8_9PEZI</name>
<proteinExistence type="inferred from homology"/>
<feature type="region of interest" description="Disordered" evidence="9">
    <location>
        <begin position="1017"/>
        <end position="1046"/>
    </location>
</feature>
<dbReference type="InterPro" id="IPR013525">
    <property type="entry name" value="ABC2_TM"/>
</dbReference>
<evidence type="ECO:0000256" key="1">
    <source>
        <dbReference type="ARBA" id="ARBA00004141"/>
    </source>
</evidence>
<evidence type="ECO:0000256" key="10">
    <source>
        <dbReference type="SAM" id="Phobius"/>
    </source>
</evidence>
<evidence type="ECO:0000256" key="6">
    <source>
        <dbReference type="ARBA" id="ARBA00022840"/>
    </source>
</evidence>
<dbReference type="Pfam" id="PF06422">
    <property type="entry name" value="PDR_CDR"/>
    <property type="match status" value="1"/>
</dbReference>
<dbReference type="Pfam" id="PF00005">
    <property type="entry name" value="ABC_tran"/>
    <property type="match status" value="2"/>
</dbReference>
<dbReference type="EMBL" id="WIGN01000626">
    <property type="protein sequence ID" value="KAF6786807.1"/>
    <property type="molecule type" value="Genomic_DNA"/>
</dbReference>
<sequence length="1367" mass="150767">MEEDQDNSGNLAKEFLATSGSEPSQRSTVVFDQLSVQGSGTGVQIAPTVLTTIRSWVDILNPRTYSQPQPSRTLLHGFSGTLDGGEMLLVIGKPGSGCTTFLKTLANMHGEYKAVSGRLDYGGRPAGSSDPDPVRVTYCEEEDSHLPTLTVAQTLRFAIRATWDSKASGTTIDAAVNSLARCVGLSKVLGTRVGNAAIRGVSGGERRRVSLAESMATLPDVLCLDNPTNGLDSSTALDFIQMMREFTTQRGCSTVMSVYQAGDSMVPLFDKVLVINGGRQIFYGKTSEVKQYFEDLGFVCPERTTITDFLNSMTAGPELRHVRQDWEARVPSTPAQFEKAFRQSAHYEAAAKNIALAREETAPVGTKRDVYSLPLYRQITECSIRQFRVLIGDTGTRITEALTIVVQSLVLGTLFINQSHVTQSFFIFGSALFFSVLVPALQSMAEFNNSFAERPLVMRQKRYRFYHPAAYAWGLVLTDAVWKIVAVSYNIPMYFLVGFQRTADKFFTWFCVVYVLHMALSMIFRAIAVASPNMGRAVLPVGIMFNVFVLYTGLYVPGPQMQSWLFWVRYLNPLYYAYESAMVNELGDLFYTCSEADLAPNGPGYEGIAGRACTVKGAVAGQKLVSGAAYVWEQYGFQVSHLWRNIGINAALFLFFALCTGYGMERYKPQAGRLATVFYKGDPILARPASNRDTSDTEKGETDPDVPPPPKISRNISSTSMASHSGRTLAWEKMTLELKVDGEVKRLLNNLSGFVEPGQLTALMGASGAGKTTLLNTLAGRIDFGTSSGQVFLDGGPLPKNYRRYIGYVQQQDVHLSTQTVREALQMTAHLRRSASVSTEEKDAHVEAVIDTLEMEDIADALIGVPGAGLNLEQRKRVTIGVELSACPDILLLDEPTSGLDGQSALTIGRLLRKLAESGQTVVCTIHQPAADLIEVFDHLFLLVPGGRLAYDGPLGDKCAEALRYFADSGIARACGEHENPAEYLISVVRETSSDAAGEPKHDFAALWETSAARAERNEQRRKWVQPDPNRTPSRPSSDDEGTHAAPLWTQFTTTMRRTWLYYWRDPEYFVSKLLMNMGNALLNGLTFLNSDGTEQGAYNRLFSAFMSFIVGPPLGLQLAPRFVALRDIFTQREQASQTYSWLCFVVPAILIELPYAVVTGLAYWLLWYFPVGYSKSPGSAGYSLLAWELFVVFAHSLAQLCAALMPGLDATFAANGFFFMFVNSFAGTLSPKPVTPEGWRWYYDVSPLFYLSEGTTAGMLHDLDISCESAEAAVFQPLGNASVTCQEYAAEFLSSATGYLLNPSATADCQYCRYKNGESFYLQWGYDFANRYRNIGVFIGFIAFNYAAVIALTYLLKVKKWKKKTE</sequence>
<dbReference type="InterPro" id="IPR034003">
    <property type="entry name" value="ABCG_PDR_2"/>
</dbReference>
<evidence type="ECO:0000313" key="13">
    <source>
        <dbReference type="Proteomes" id="UP000652219"/>
    </source>
</evidence>
<gene>
    <name evidence="12" type="ORF">CSOJ01_15354</name>
</gene>
<reference evidence="12 13" key="1">
    <citation type="journal article" date="2020" name="Phytopathology">
        <title>Genome Sequence Resources of Colletotrichum truncatum, C. plurivorum, C. musicola, and C. sojae: Four Species Pathogenic to Soybean (Glycine max).</title>
        <authorList>
            <person name="Rogerio F."/>
            <person name="Boufleur T.R."/>
            <person name="Ciampi-Guillardi M."/>
            <person name="Sukno S.A."/>
            <person name="Thon M.R."/>
            <person name="Massola Junior N.S."/>
            <person name="Baroncelli R."/>
        </authorList>
    </citation>
    <scope>NUCLEOTIDE SEQUENCE [LARGE SCALE GENOMIC DNA]</scope>
    <source>
        <strain evidence="12 13">LFN0009</strain>
    </source>
</reference>
<feature type="compositionally biased region" description="Basic and acidic residues" evidence="9">
    <location>
        <begin position="693"/>
        <end position="702"/>
    </location>
</feature>
<feature type="transmembrane region" description="Helical" evidence="10">
    <location>
        <begin position="1185"/>
        <end position="1206"/>
    </location>
</feature>
<keyword evidence="6" id="KW-0067">ATP-binding</keyword>
<evidence type="ECO:0000256" key="3">
    <source>
        <dbReference type="ARBA" id="ARBA00022448"/>
    </source>
</evidence>
<dbReference type="InterPro" id="IPR003439">
    <property type="entry name" value="ABC_transporter-like_ATP-bd"/>
</dbReference>
<dbReference type="SUPFAM" id="SSF52540">
    <property type="entry name" value="P-loop containing nucleoside triphosphate hydrolases"/>
    <property type="match status" value="2"/>
</dbReference>
<dbReference type="Pfam" id="PF01061">
    <property type="entry name" value="ABC2_membrane"/>
    <property type="match status" value="2"/>
</dbReference>
<dbReference type="PANTHER" id="PTHR19241">
    <property type="entry name" value="ATP-BINDING CASSETTE TRANSPORTER"/>
    <property type="match status" value="1"/>
</dbReference>
<feature type="transmembrane region" description="Helical" evidence="10">
    <location>
        <begin position="1140"/>
        <end position="1165"/>
    </location>
</feature>
<keyword evidence="7 10" id="KW-1133">Transmembrane helix</keyword>
<dbReference type="PROSITE" id="PS50893">
    <property type="entry name" value="ABC_TRANSPORTER_2"/>
    <property type="match status" value="2"/>
</dbReference>
<evidence type="ECO:0000256" key="8">
    <source>
        <dbReference type="ARBA" id="ARBA00023136"/>
    </source>
</evidence>
<keyword evidence="13" id="KW-1185">Reference proteome</keyword>
<protein>
    <submittedName>
        <fullName evidence="12">ABC transporter</fullName>
    </submittedName>
</protein>
<evidence type="ECO:0000313" key="12">
    <source>
        <dbReference type="EMBL" id="KAF6786807.1"/>
    </source>
</evidence>
<dbReference type="InterPro" id="IPR010929">
    <property type="entry name" value="PDR_CDR_ABC"/>
</dbReference>
<keyword evidence="8 10" id="KW-0472">Membrane</keyword>
<feature type="transmembrane region" description="Helical" evidence="10">
    <location>
        <begin position="1101"/>
        <end position="1120"/>
    </location>
</feature>
<comment type="subcellular location">
    <subcellularLocation>
        <location evidence="1">Membrane</location>
        <topology evidence="1">Multi-pass membrane protein</topology>
    </subcellularLocation>
</comment>
<feature type="transmembrane region" description="Helical" evidence="10">
    <location>
        <begin position="537"/>
        <end position="556"/>
    </location>
</feature>
<feature type="transmembrane region" description="Helical" evidence="10">
    <location>
        <begin position="465"/>
        <end position="486"/>
    </location>
</feature>